<dbReference type="SUPFAM" id="SSF56601">
    <property type="entry name" value="beta-lactamase/transpeptidase-like"/>
    <property type="match status" value="1"/>
</dbReference>
<keyword evidence="8" id="KW-0961">Cell wall biogenesis/degradation</keyword>
<dbReference type="SUPFAM" id="SSF50249">
    <property type="entry name" value="Nucleic acid-binding proteins"/>
    <property type="match status" value="1"/>
</dbReference>
<accession>X1LY86</accession>
<dbReference type="GO" id="GO:0071555">
    <property type="term" value="P:cell wall organization"/>
    <property type="evidence" value="ECO:0007669"/>
    <property type="project" value="UniProtKB-KW"/>
</dbReference>
<keyword evidence="6" id="KW-1133">Transmembrane helix</keyword>
<feature type="domain" description="S1 motif" evidence="9">
    <location>
        <begin position="126"/>
        <end position="196"/>
    </location>
</feature>
<reference evidence="10" key="1">
    <citation type="journal article" date="2014" name="Front. Microbiol.">
        <title>High frequency of phylogenetically diverse reductive dehalogenase-homologous genes in deep subseafloor sedimentary metagenomes.</title>
        <authorList>
            <person name="Kawai M."/>
            <person name="Futagami T."/>
            <person name="Toyoda A."/>
            <person name="Takaki Y."/>
            <person name="Nishi S."/>
            <person name="Hori S."/>
            <person name="Arai W."/>
            <person name="Tsubouchi T."/>
            <person name="Morono Y."/>
            <person name="Uchiyama I."/>
            <person name="Ito T."/>
            <person name="Fujiyama A."/>
            <person name="Inagaki F."/>
            <person name="Takami H."/>
        </authorList>
    </citation>
    <scope>NUCLEOTIDE SEQUENCE</scope>
    <source>
        <strain evidence="10">Expedition CK06-06</strain>
    </source>
</reference>
<sequence>ITKEEGEEAKVAPMNVLPLHRGDSDFAAYFNEEVRRYLEENYGADALYNEGLKVYTTINPTYQKYAEEALRNGLRVLDKRQGWRKDKRNLSEQGIENLEELEKPFKDEESGETMLSSWLKPYLEENEIIEAVVLSVERREAKVKVKEYTGKLTNKDIAWTKSKGNNLKNLIREGDVIHVKIKKIDEEKKELLVSLDQEPILEGAFLAIESQTGQIKAMVGGFDFKRLKFNQATQALRQPGSVIKPIIYT</sequence>
<dbReference type="PANTHER" id="PTHR32282:SF27">
    <property type="entry name" value="PENICILLIN-BINDING PROTEIN 1A"/>
    <property type="match status" value="1"/>
</dbReference>
<dbReference type="PROSITE" id="PS50126">
    <property type="entry name" value="S1"/>
    <property type="match status" value="1"/>
</dbReference>
<evidence type="ECO:0000313" key="10">
    <source>
        <dbReference type="EMBL" id="GAI07395.1"/>
    </source>
</evidence>
<dbReference type="PANTHER" id="PTHR32282">
    <property type="entry name" value="BINDING PROTEIN TRANSPEPTIDASE, PUTATIVE-RELATED"/>
    <property type="match status" value="1"/>
</dbReference>
<feature type="non-terminal residue" evidence="10">
    <location>
        <position position="249"/>
    </location>
</feature>
<dbReference type="GO" id="GO:0030288">
    <property type="term" value="C:outer membrane-bounded periplasmic space"/>
    <property type="evidence" value="ECO:0007669"/>
    <property type="project" value="TreeGrafter"/>
</dbReference>
<evidence type="ECO:0000256" key="8">
    <source>
        <dbReference type="ARBA" id="ARBA00023316"/>
    </source>
</evidence>
<keyword evidence="7" id="KW-0472">Membrane</keyword>
<evidence type="ECO:0000256" key="1">
    <source>
        <dbReference type="ARBA" id="ARBA00022676"/>
    </source>
</evidence>
<dbReference type="GO" id="GO:0008955">
    <property type="term" value="F:peptidoglycan glycosyltransferase activity"/>
    <property type="evidence" value="ECO:0007669"/>
    <property type="project" value="TreeGrafter"/>
</dbReference>
<dbReference type="InterPro" id="IPR012338">
    <property type="entry name" value="Beta-lactam/transpept-like"/>
</dbReference>
<evidence type="ECO:0000256" key="3">
    <source>
        <dbReference type="ARBA" id="ARBA00022692"/>
    </source>
</evidence>
<dbReference type="Pfam" id="PF17092">
    <property type="entry name" value="PCB_OB"/>
    <property type="match status" value="1"/>
</dbReference>
<evidence type="ECO:0000256" key="6">
    <source>
        <dbReference type="ARBA" id="ARBA00022989"/>
    </source>
</evidence>
<name>X1LY86_9ZZZZ</name>
<dbReference type="InterPro" id="IPR031376">
    <property type="entry name" value="PCB_OB"/>
</dbReference>
<dbReference type="AlphaFoldDB" id="X1LY86"/>
<evidence type="ECO:0000256" key="7">
    <source>
        <dbReference type="ARBA" id="ARBA00023136"/>
    </source>
</evidence>
<keyword evidence="1" id="KW-0328">Glycosyltransferase</keyword>
<dbReference type="GO" id="GO:0008360">
    <property type="term" value="P:regulation of cell shape"/>
    <property type="evidence" value="ECO:0007669"/>
    <property type="project" value="UniProtKB-KW"/>
</dbReference>
<organism evidence="10">
    <name type="scientific">marine sediment metagenome</name>
    <dbReference type="NCBI Taxonomy" id="412755"/>
    <lineage>
        <taxon>unclassified sequences</taxon>
        <taxon>metagenomes</taxon>
        <taxon>ecological metagenomes</taxon>
    </lineage>
</organism>
<feature type="non-terminal residue" evidence="10">
    <location>
        <position position="1"/>
    </location>
</feature>
<proteinExistence type="predicted"/>
<protein>
    <recommendedName>
        <fullName evidence="9">S1 motif domain-containing protein</fullName>
    </recommendedName>
</protein>
<keyword evidence="2" id="KW-0808">Transferase</keyword>
<dbReference type="GO" id="GO:0003676">
    <property type="term" value="F:nucleic acid binding"/>
    <property type="evidence" value="ECO:0007669"/>
    <property type="project" value="InterPro"/>
</dbReference>
<evidence type="ECO:0000259" key="9">
    <source>
        <dbReference type="PROSITE" id="PS50126"/>
    </source>
</evidence>
<dbReference type="SMART" id="SM00316">
    <property type="entry name" value="S1"/>
    <property type="match status" value="1"/>
</dbReference>
<evidence type="ECO:0000256" key="5">
    <source>
        <dbReference type="ARBA" id="ARBA00022984"/>
    </source>
</evidence>
<keyword evidence="5" id="KW-0573">Peptidoglycan synthesis</keyword>
<keyword evidence="4" id="KW-0133">Cell shape</keyword>
<gene>
    <name evidence="10" type="ORF">S06H3_21630</name>
</gene>
<dbReference type="InterPro" id="IPR050396">
    <property type="entry name" value="Glycosyltr_51/Transpeptidase"/>
</dbReference>
<dbReference type="EMBL" id="BARV01011392">
    <property type="protein sequence ID" value="GAI07395.1"/>
    <property type="molecule type" value="Genomic_DNA"/>
</dbReference>
<keyword evidence="3" id="KW-0812">Transmembrane</keyword>
<dbReference type="Gene3D" id="3.40.710.10">
    <property type="entry name" value="DD-peptidase/beta-lactamase superfamily"/>
    <property type="match status" value="2"/>
</dbReference>
<dbReference type="InterPro" id="IPR003029">
    <property type="entry name" value="S1_domain"/>
</dbReference>
<dbReference type="InterPro" id="IPR012340">
    <property type="entry name" value="NA-bd_OB-fold"/>
</dbReference>
<evidence type="ECO:0000256" key="2">
    <source>
        <dbReference type="ARBA" id="ARBA00022679"/>
    </source>
</evidence>
<dbReference type="GO" id="GO:0009252">
    <property type="term" value="P:peptidoglycan biosynthetic process"/>
    <property type="evidence" value="ECO:0007669"/>
    <property type="project" value="UniProtKB-KW"/>
</dbReference>
<evidence type="ECO:0000256" key="4">
    <source>
        <dbReference type="ARBA" id="ARBA00022960"/>
    </source>
</evidence>
<comment type="caution">
    <text evidence="10">The sequence shown here is derived from an EMBL/GenBank/DDBJ whole genome shotgun (WGS) entry which is preliminary data.</text>
</comment>